<keyword evidence="1" id="KW-0732">Signal</keyword>
<feature type="chain" id="PRO_5045850201" evidence="1">
    <location>
        <begin position="23"/>
        <end position="475"/>
    </location>
</feature>
<gene>
    <name evidence="2" type="ORF">ACFPYJ_06660</name>
</gene>
<reference evidence="3" key="1">
    <citation type="journal article" date="2019" name="Int. J. Syst. Evol. Microbiol.">
        <title>The Global Catalogue of Microorganisms (GCM) 10K type strain sequencing project: providing services to taxonomists for standard genome sequencing and annotation.</title>
        <authorList>
            <consortium name="The Broad Institute Genomics Platform"/>
            <consortium name="The Broad Institute Genome Sequencing Center for Infectious Disease"/>
            <person name="Wu L."/>
            <person name="Ma J."/>
        </authorList>
    </citation>
    <scope>NUCLEOTIDE SEQUENCE [LARGE SCALE GENOMIC DNA]</scope>
    <source>
        <strain evidence="3">CGMCC 1.3240</strain>
    </source>
</reference>
<accession>A0ABW0VV00</accession>
<evidence type="ECO:0000256" key="1">
    <source>
        <dbReference type="SAM" id="SignalP"/>
    </source>
</evidence>
<dbReference type="RefSeq" id="WP_379187302.1">
    <property type="nucleotide sequence ID" value="NZ_JBHSOW010000024.1"/>
</dbReference>
<keyword evidence="3" id="KW-1185">Reference proteome</keyword>
<dbReference type="SUPFAM" id="SSF75011">
    <property type="entry name" value="3-carboxy-cis,cis-mucoante lactonizing enzyme"/>
    <property type="match status" value="1"/>
</dbReference>
<sequence>MSILRKCSVAALLAAVLGSVPAIEPVQASTDLSAPYNDEFGHYHTVFKKGPLIPNLDQKYVPQGISYWPSKNWILIAYYYHDKNSPTTVKDSIIAVIDRATGNHVKNIYLNDDKTSGAIHHAGHVGGLAVSSNYLWVSSTAKAADSSFNTFRYKLSDVAAAGNNSGLKLDKGYNLSSASYSYYADGDLWVGKFDDTAESTLYRYNLDSAENVLASPIDSYSTPQQVQGVAITDNYIIYSQSLGRNKPSYLRIYNKAKPSNLQDSMTIPNMSEGLMVINGSLYINFESGADYYSDGSYVKKTITYGKLGFIIPDYWKKIYGSEALYAPNEGYMRTWTESDASDDLRVELEGIKYSPGSASTIATSALLPSISMDGDDFLDNDSWNYTYTNFPNPEFDNFDQGGDGIDNDNVVQVTARGSVKANYSYRFGSSFEPQNTSQSGEIRFYSSMSDWNGKNMIPKQTDYLGKVPWKYGLNK</sequence>
<dbReference type="Proteomes" id="UP001596047">
    <property type="component" value="Unassembled WGS sequence"/>
</dbReference>
<dbReference type="EMBL" id="JBHSOW010000024">
    <property type="protein sequence ID" value="MFC5648812.1"/>
    <property type="molecule type" value="Genomic_DNA"/>
</dbReference>
<feature type="signal peptide" evidence="1">
    <location>
        <begin position="1"/>
        <end position="22"/>
    </location>
</feature>
<proteinExistence type="predicted"/>
<name>A0ABW0VV00_9BACL</name>
<organism evidence="2 3">
    <name type="scientific">Paenibacillus solisilvae</name>
    <dbReference type="NCBI Taxonomy" id="2486751"/>
    <lineage>
        <taxon>Bacteria</taxon>
        <taxon>Bacillati</taxon>
        <taxon>Bacillota</taxon>
        <taxon>Bacilli</taxon>
        <taxon>Bacillales</taxon>
        <taxon>Paenibacillaceae</taxon>
        <taxon>Paenibacillus</taxon>
    </lineage>
</organism>
<comment type="caution">
    <text evidence="2">The sequence shown here is derived from an EMBL/GenBank/DDBJ whole genome shotgun (WGS) entry which is preliminary data.</text>
</comment>
<protein>
    <submittedName>
        <fullName evidence="2">Uncharacterized protein</fullName>
    </submittedName>
</protein>
<evidence type="ECO:0000313" key="3">
    <source>
        <dbReference type="Proteomes" id="UP001596047"/>
    </source>
</evidence>
<evidence type="ECO:0000313" key="2">
    <source>
        <dbReference type="EMBL" id="MFC5648812.1"/>
    </source>
</evidence>